<evidence type="ECO:0000256" key="7">
    <source>
        <dbReference type="ARBA" id="ARBA00022958"/>
    </source>
</evidence>
<evidence type="ECO:0000256" key="12">
    <source>
        <dbReference type="RuleBase" id="RU003857"/>
    </source>
</evidence>
<feature type="domain" description="Potassium channel" evidence="15">
    <location>
        <begin position="239"/>
        <end position="295"/>
    </location>
</feature>
<dbReference type="Proteomes" id="UP000031036">
    <property type="component" value="Unassembled WGS sequence"/>
</dbReference>
<evidence type="ECO:0000256" key="5">
    <source>
        <dbReference type="ARBA" id="ARBA00022692"/>
    </source>
</evidence>
<feature type="compositionally biased region" description="Basic and acidic residues" evidence="13">
    <location>
        <begin position="18"/>
        <end position="33"/>
    </location>
</feature>
<feature type="transmembrane region" description="Helical" evidence="14">
    <location>
        <begin position="331"/>
        <end position="350"/>
    </location>
</feature>
<comment type="subcellular location">
    <subcellularLocation>
        <location evidence="1">Membrane</location>
        <topology evidence="1">Multi-pass membrane protein</topology>
    </subcellularLocation>
</comment>
<dbReference type="InterPro" id="IPR003280">
    <property type="entry name" value="2pore_dom_K_chnl"/>
</dbReference>
<evidence type="ECO:0000256" key="8">
    <source>
        <dbReference type="ARBA" id="ARBA00022989"/>
    </source>
</evidence>
<comment type="caution">
    <text evidence="16">The sequence shown here is derived from an EMBL/GenBank/DDBJ whole genome shotgun (WGS) entry which is preliminary data.</text>
</comment>
<protein>
    <submittedName>
        <fullName evidence="16">TWiK family of potassium channels protein 18</fullName>
    </submittedName>
</protein>
<dbReference type="GO" id="GO:0015271">
    <property type="term" value="F:outward rectifier potassium channel activity"/>
    <property type="evidence" value="ECO:0007669"/>
    <property type="project" value="TreeGrafter"/>
</dbReference>
<evidence type="ECO:0000256" key="14">
    <source>
        <dbReference type="SAM" id="Phobius"/>
    </source>
</evidence>
<dbReference type="GO" id="GO:0005886">
    <property type="term" value="C:plasma membrane"/>
    <property type="evidence" value="ECO:0007669"/>
    <property type="project" value="TreeGrafter"/>
</dbReference>
<keyword evidence="3 12" id="KW-0813">Transport</keyword>
<feature type="transmembrane region" description="Helical" evidence="14">
    <location>
        <begin position="271"/>
        <end position="288"/>
    </location>
</feature>
<feature type="transmembrane region" description="Helical" evidence="14">
    <location>
        <begin position="294"/>
        <end position="310"/>
    </location>
</feature>
<dbReference type="AlphaFoldDB" id="A0A0B2VQ12"/>
<evidence type="ECO:0000256" key="1">
    <source>
        <dbReference type="ARBA" id="ARBA00004141"/>
    </source>
</evidence>
<evidence type="ECO:0000313" key="17">
    <source>
        <dbReference type="Proteomes" id="UP000031036"/>
    </source>
</evidence>
<organism evidence="16 17">
    <name type="scientific">Toxocara canis</name>
    <name type="common">Canine roundworm</name>
    <dbReference type="NCBI Taxonomy" id="6265"/>
    <lineage>
        <taxon>Eukaryota</taxon>
        <taxon>Metazoa</taxon>
        <taxon>Ecdysozoa</taxon>
        <taxon>Nematoda</taxon>
        <taxon>Chromadorea</taxon>
        <taxon>Rhabditida</taxon>
        <taxon>Spirurina</taxon>
        <taxon>Ascaridomorpha</taxon>
        <taxon>Ascaridoidea</taxon>
        <taxon>Toxocaridae</taxon>
        <taxon>Toxocara</taxon>
    </lineage>
</organism>
<dbReference type="PRINTS" id="PR01333">
    <property type="entry name" value="2POREKCHANEL"/>
</dbReference>
<dbReference type="Pfam" id="PF07885">
    <property type="entry name" value="Ion_trans_2"/>
    <property type="match status" value="2"/>
</dbReference>
<dbReference type="EMBL" id="JPKZ01000754">
    <property type="protein sequence ID" value="KHN85616.1"/>
    <property type="molecule type" value="Genomic_DNA"/>
</dbReference>
<dbReference type="OrthoDB" id="297496at2759"/>
<accession>A0A0B2VQ12</accession>
<comment type="similarity">
    <text evidence="2 12">Belongs to the two pore domain potassium channel (TC 1.A.1.8) family.</text>
</comment>
<keyword evidence="4" id="KW-0633">Potassium transport</keyword>
<evidence type="ECO:0000256" key="6">
    <source>
        <dbReference type="ARBA" id="ARBA00022826"/>
    </source>
</evidence>
<evidence type="ECO:0000259" key="15">
    <source>
        <dbReference type="Pfam" id="PF07885"/>
    </source>
</evidence>
<evidence type="ECO:0000256" key="4">
    <source>
        <dbReference type="ARBA" id="ARBA00022538"/>
    </source>
</evidence>
<keyword evidence="11 12" id="KW-0407">Ion channel</keyword>
<dbReference type="PRINTS" id="PR01095">
    <property type="entry name" value="TASKCHANNEL"/>
</dbReference>
<evidence type="ECO:0000256" key="3">
    <source>
        <dbReference type="ARBA" id="ARBA00022448"/>
    </source>
</evidence>
<keyword evidence="9 12" id="KW-0406">Ion transport</keyword>
<evidence type="ECO:0000256" key="9">
    <source>
        <dbReference type="ARBA" id="ARBA00023065"/>
    </source>
</evidence>
<dbReference type="OMA" id="TERNNCI"/>
<reference evidence="16 17" key="1">
    <citation type="submission" date="2014-11" db="EMBL/GenBank/DDBJ databases">
        <title>Genetic blueprint of the zoonotic pathogen Toxocara canis.</title>
        <authorList>
            <person name="Zhu X.-Q."/>
            <person name="Korhonen P.K."/>
            <person name="Cai H."/>
            <person name="Young N.D."/>
            <person name="Nejsum P."/>
            <person name="von Samson-Himmelstjerna G."/>
            <person name="Boag P.R."/>
            <person name="Tan P."/>
            <person name="Li Q."/>
            <person name="Min J."/>
            <person name="Yang Y."/>
            <person name="Wang X."/>
            <person name="Fang X."/>
            <person name="Hall R.S."/>
            <person name="Hofmann A."/>
            <person name="Sternberg P.W."/>
            <person name="Jex A.R."/>
            <person name="Gasser R.B."/>
        </authorList>
    </citation>
    <scope>NUCLEOTIDE SEQUENCE [LARGE SCALE GENOMIC DNA]</scope>
    <source>
        <strain evidence="16">PN_DK_2014</strain>
    </source>
</reference>
<keyword evidence="5 12" id="KW-0812">Transmembrane</keyword>
<dbReference type="PANTHER" id="PTHR11003:SF66">
    <property type="entry name" value="POTASSIUM CHANNEL DOMAIN-CONTAINING PROTEIN"/>
    <property type="match status" value="1"/>
</dbReference>
<sequence length="542" mass="61787">MSEARRTSPRSPPIPQDSIEHSVTDDCHSDDGQRSLLSTLEEEPNPAGGEAKRATENETTISSATEFQPRLRIVDNYLKTRNTCIVVKIDHGFHSEPHLAPFGFHIELNREKYLRRRHEIRREKITRLLHWFVIFHHNFGIRHVILVLLLACYSLIGGYVFNAIESPQEIMDLEATRAIIDEILHNVTLVTLKLTNNEGDSQIYRSLRRIYAHNYRLLLEAEGKLQGSSLHKIESSKHLTWSVGSGVFYSVTLISTIGYGTIACNTSVGRILSILYATVGIPLMLVVIKDIGDLFHAFFSRIYVRIVVKLRRMKIDLSDKKSRDVKLPMAVSVPILFIYMIICALAVEYFDDAEGVNKGLDFKKSFYFAFISLSTIGLGDVMPTKIHYSPLVAMMFLFGLSLVSVVNTSAYLRMEDGFLFAIRRAEGALERIHKEQHARRGYKIFQELKGAMQSTALSVPRGEEERRRKERCASLVSIVKNCQRMRPCGHQIENLFSARRSKHRRASEQLGVSNSRSAVQRLRSTSLFDRKASLTEWECIRS</sequence>
<feature type="transmembrane region" description="Helical" evidence="14">
    <location>
        <begin position="239"/>
        <end position="259"/>
    </location>
</feature>
<evidence type="ECO:0000256" key="2">
    <source>
        <dbReference type="ARBA" id="ARBA00006666"/>
    </source>
</evidence>
<keyword evidence="6" id="KW-0631">Potassium channel</keyword>
<gene>
    <name evidence="16" type="primary">twk-18</name>
    <name evidence="16" type="ORF">Tcan_09802</name>
</gene>
<keyword evidence="8 14" id="KW-1133">Transmembrane helix</keyword>
<dbReference type="PANTHER" id="PTHR11003">
    <property type="entry name" value="POTASSIUM CHANNEL, SUBFAMILY K"/>
    <property type="match status" value="1"/>
</dbReference>
<dbReference type="GO" id="GO:0022841">
    <property type="term" value="F:potassium ion leak channel activity"/>
    <property type="evidence" value="ECO:0007669"/>
    <property type="project" value="TreeGrafter"/>
</dbReference>
<dbReference type="GO" id="GO:0030322">
    <property type="term" value="P:stabilization of membrane potential"/>
    <property type="evidence" value="ECO:0007669"/>
    <property type="project" value="TreeGrafter"/>
</dbReference>
<evidence type="ECO:0000256" key="11">
    <source>
        <dbReference type="ARBA" id="ARBA00023303"/>
    </source>
</evidence>
<feature type="region of interest" description="Disordered" evidence="13">
    <location>
        <begin position="1"/>
        <end position="61"/>
    </location>
</feature>
<keyword evidence="7" id="KW-0630">Potassium</keyword>
<evidence type="ECO:0000313" key="16">
    <source>
        <dbReference type="EMBL" id="KHN85616.1"/>
    </source>
</evidence>
<dbReference type="InterPro" id="IPR003092">
    <property type="entry name" value="2pore_dom_K_chnl_TASK"/>
</dbReference>
<feature type="domain" description="Potassium channel" evidence="15">
    <location>
        <begin position="340"/>
        <end position="406"/>
    </location>
</feature>
<name>A0A0B2VQ12_TOXCA</name>
<proteinExistence type="inferred from homology"/>
<feature type="transmembrane region" description="Helical" evidence="14">
    <location>
        <begin position="391"/>
        <end position="412"/>
    </location>
</feature>
<feature type="transmembrane region" description="Helical" evidence="14">
    <location>
        <begin position="144"/>
        <end position="164"/>
    </location>
</feature>
<evidence type="ECO:0000256" key="13">
    <source>
        <dbReference type="SAM" id="MobiDB-lite"/>
    </source>
</evidence>
<dbReference type="SUPFAM" id="SSF81324">
    <property type="entry name" value="Voltage-gated potassium channels"/>
    <property type="match status" value="2"/>
</dbReference>
<feature type="transmembrane region" description="Helical" evidence="14">
    <location>
        <begin position="365"/>
        <end position="384"/>
    </location>
</feature>
<dbReference type="Gene3D" id="1.10.287.70">
    <property type="match status" value="1"/>
</dbReference>
<evidence type="ECO:0000256" key="10">
    <source>
        <dbReference type="ARBA" id="ARBA00023136"/>
    </source>
</evidence>
<keyword evidence="10 14" id="KW-0472">Membrane</keyword>
<keyword evidence="17" id="KW-1185">Reference proteome</keyword>
<dbReference type="InterPro" id="IPR013099">
    <property type="entry name" value="K_chnl_dom"/>
</dbReference>